<dbReference type="Gene3D" id="3.20.10.10">
    <property type="entry name" value="D-amino Acid Aminotransferase, subunit A, domain 2"/>
    <property type="match status" value="1"/>
</dbReference>
<dbReference type="Proteomes" id="UP000002964">
    <property type="component" value="Unassembled WGS sequence"/>
</dbReference>
<dbReference type="eggNOG" id="COG0147">
    <property type="taxonomic scope" value="Bacteria"/>
</dbReference>
<accession>H8Z4U0</accession>
<dbReference type="STRING" id="631362.Thi970DRAFT_03974"/>
<dbReference type="Gene3D" id="3.30.470.10">
    <property type="match status" value="1"/>
</dbReference>
<keyword evidence="3" id="KW-1185">Reference proteome</keyword>
<dbReference type="InterPro" id="IPR015890">
    <property type="entry name" value="Chorismate_C"/>
</dbReference>
<dbReference type="PANTHER" id="PTHR11236:SF50">
    <property type="entry name" value="AMINODEOXYCHORISMATE SYNTHASE COMPONENT 1"/>
    <property type="match status" value="1"/>
</dbReference>
<evidence type="ECO:0000259" key="1">
    <source>
        <dbReference type="Pfam" id="PF00425"/>
    </source>
</evidence>
<dbReference type="AlphaFoldDB" id="H8Z4U0"/>
<reference evidence="2 3" key="2">
    <citation type="submission" date="2011-11" db="EMBL/GenBank/DDBJ databases">
        <authorList>
            <consortium name="US DOE Joint Genome Institute"/>
            <person name="Lucas S."/>
            <person name="Han J."/>
            <person name="Lapidus A."/>
            <person name="Cheng J.-F."/>
            <person name="Goodwin L."/>
            <person name="Pitluck S."/>
            <person name="Peters L."/>
            <person name="Ovchinnikova G."/>
            <person name="Zhang X."/>
            <person name="Detter J.C."/>
            <person name="Han C."/>
            <person name="Tapia R."/>
            <person name="Land M."/>
            <person name="Hauser L."/>
            <person name="Kyrpides N."/>
            <person name="Ivanova N."/>
            <person name="Pagani I."/>
            <person name="Vogl K."/>
            <person name="Liu Z."/>
            <person name="Overmann J."/>
            <person name="Frigaard N.-U."/>
            <person name="Bryant D."/>
            <person name="Woyke T."/>
        </authorList>
    </citation>
    <scope>NUCLEOTIDE SEQUENCE [LARGE SCALE GENOMIC DNA]</scope>
    <source>
        <strain evidence="2 3">970</strain>
    </source>
</reference>
<dbReference type="GO" id="GO:0046820">
    <property type="term" value="F:4-amino-4-deoxychorismate synthase activity"/>
    <property type="evidence" value="ECO:0007669"/>
    <property type="project" value="TreeGrafter"/>
</dbReference>
<dbReference type="InterPro" id="IPR005801">
    <property type="entry name" value="ADC_synthase"/>
</dbReference>
<feature type="domain" description="Chorismate-utilising enzyme C-terminal" evidence="1">
    <location>
        <begin position="136"/>
        <end position="394"/>
    </location>
</feature>
<sequence>MAQALTAVLSDSQFQSHPQPPCALIHDPDSAGWLQLQDPAWVLRTDEPSQVRALLTEGLNRPETPASLCCLAYEAGAAFDPCLCGQESGTQPLLWMAGFQTLTRLESDRLLAEGDSSGDAEPRDPLFGPWQPEMSEQDYARAFAAVKAHLAAGNAYQINLTQRYRAQLLEPASHAGLRRLFIRLAARHRSPHAAFIDTGDFALLSLSPETFFERDQHRVRCRPMKGTAARGETEAADRQAARYLQTSEKERAENRMIVDMVRNDLGRVARIGRVRVPRLFALEHYPTVHQMISEVTAETDVPDAALLAALFPSASITGAPKVAATAIIAELEASPRGFYTGTIGTRLATGRAFWSVAIRTLVVHRRSGMAEYGSGGGIVWDSQMDRELAELRLKACLLADTAARFELLETLLLQSDGRVFLENRHLQRLHASAQVFGFPCDQALIKHRLEAAVDATRQETPEARILRLVLTSTGAVSVSVSALRERPMPKPLRVRLAERPIDSRDILLRHKTTDRRVYQLAAGQTPSTGEEVFLFNERHELTEGTFTNIVLELDGCWYTPPVSAGLLPGCYRAELLATGRISERTLTPADLERASSVWAINSVRGMMPCLIATSSSPGKGFRQQSGKNPL</sequence>
<dbReference type="EMBL" id="JH603170">
    <property type="protein sequence ID" value="EIC20347.1"/>
    <property type="molecule type" value="Genomic_DNA"/>
</dbReference>
<dbReference type="Pfam" id="PF00425">
    <property type="entry name" value="Chorismate_bind"/>
    <property type="match status" value="1"/>
</dbReference>
<dbReference type="eggNOG" id="COG0115">
    <property type="taxonomic scope" value="Bacteria"/>
</dbReference>
<dbReference type="Pfam" id="PF01063">
    <property type="entry name" value="Aminotran_4"/>
    <property type="match status" value="1"/>
</dbReference>
<evidence type="ECO:0000313" key="3">
    <source>
        <dbReference type="Proteomes" id="UP000002964"/>
    </source>
</evidence>
<dbReference type="InterPro" id="IPR043132">
    <property type="entry name" value="BCAT-like_C"/>
</dbReference>
<dbReference type="PRINTS" id="PR00095">
    <property type="entry name" value="ANTSNTHASEI"/>
</dbReference>
<dbReference type="OrthoDB" id="9803598at2"/>
<dbReference type="PANTHER" id="PTHR11236">
    <property type="entry name" value="AMINOBENZOATE/ANTHRANILATE SYNTHASE"/>
    <property type="match status" value="1"/>
</dbReference>
<gene>
    <name evidence="2" type="ORF">Thi970DRAFT_03974</name>
</gene>
<evidence type="ECO:0000313" key="2">
    <source>
        <dbReference type="EMBL" id="EIC20347.1"/>
    </source>
</evidence>
<dbReference type="RefSeq" id="WP_009150750.1">
    <property type="nucleotide sequence ID" value="NZ_CP121471.1"/>
</dbReference>
<dbReference type="HOGENOM" id="CLU_006493_6_2_6"/>
<reference evidence="3" key="1">
    <citation type="submission" date="2011-06" db="EMBL/GenBank/DDBJ databases">
        <authorList>
            <consortium name="US DOE Joint Genome Institute (JGI-PGF)"/>
            <person name="Lucas S."/>
            <person name="Han J."/>
            <person name="Lapidus A."/>
            <person name="Cheng J.-F."/>
            <person name="Goodwin L."/>
            <person name="Pitluck S."/>
            <person name="Peters L."/>
            <person name="Land M.L."/>
            <person name="Hauser L."/>
            <person name="Vogl K."/>
            <person name="Liu Z."/>
            <person name="Overmann J."/>
            <person name="Frigaard N.-U."/>
            <person name="Bryant D.A."/>
            <person name="Woyke T.J."/>
        </authorList>
    </citation>
    <scope>NUCLEOTIDE SEQUENCE [LARGE SCALE GENOMIC DNA]</scope>
    <source>
        <strain evidence="3">970</strain>
    </source>
</reference>
<dbReference type="GO" id="GO:0000162">
    <property type="term" value="P:L-tryptophan biosynthetic process"/>
    <property type="evidence" value="ECO:0007669"/>
    <property type="project" value="TreeGrafter"/>
</dbReference>
<dbReference type="InterPro" id="IPR036038">
    <property type="entry name" value="Aminotransferase-like"/>
</dbReference>
<protein>
    <submittedName>
        <fullName evidence="2">Anthranilate/para-aminobenzoate synthase component I</fullName>
    </submittedName>
</protein>
<dbReference type="SUPFAM" id="SSF56322">
    <property type="entry name" value="ADC synthase"/>
    <property type="match status" value="1"/>
</dbReference>
<dbReference type="SUPFAM" id="SSF56752">
    <property type="entry name" value="D-aminoacid aminotransferase-like PLP-dependent enzymes"/>
    <property type="match status" value="1"/>
</dbReference>
<dbReference type="Gene3D" id="3.60.120.10">
    <property type="entry name" value="Anthranilate synthase"/>
    <property type="match status" value="1"/>
</dbReference>
<dbReference type="InterPro" id="IPR043131">
    <property type="entry name" value="BCAT-like_N"/>
</dbReference>
<proteinExistence type="predicted"/>
<name>H8Z4U0_9GAMM</name>
<dbReference type="InterPro" id="IPR001544">
    <property type="entry name" value="Aminotrans_IV"/>
</dbReference>
<organism evidence="2 3">
    <name type="scientific">Thiorhodovibrio frisius</name>
    <dbReference type="NCBI Taxonomy" id="631362"/>
    <lineage>
        <taxon>Bacteria</taxon>
        <taxon>Pseudomonadati</taxon>
        <taxon>Pseudomonadota</taxon>
        <taxon>Gammaproteobacteria</taxon>
        <taxon>Chromatiales</taxon>
        <taxon>Chromatiaceae</taxon>
        <taxon>Thiorhodovibrio</taxon>
    </lineage>
</organism>
<dbReference type="InterPro" id="IPR019999">
    <property type="entry name" value="Anth_synth_I-like"/>
</dbReference>